<dbReference type="Gene3D" id="1.25.40.10">
    <property type="entry name" value="Tetratricopeptide repeat domain"/>
    <property type="match status" value="2"/>
</dbReference>
<evidence type="ECO:0000313" key="1">
    <source>
        <dbReference type="EMBL" id="SMY18039.1"/>
    </source>
</evidence>
<gene>
    <name evidence="1" type="primary">podJ</name>
    <name evidence="1" type="ORF">PAQU9191_03372</name>
</gene>
<dbReference type="EMBL" id="FYAH01000010">
    <property type="protein sequence ID" value="SMY18039.1"/>
    <property type="molecule type" value="Genomic_DNA"/>
</dbReference>
<dbReference type="RefSeq" id="WP_087821752.1">
    <property type="nucleotide sequence ID" value="NZ_FYAH01000010.1"/>
</dbReference>
<dbReference type="InterPro" id="IPR011990">
    <property type="entry name" value="TPR-like_helical_dom_sf"/>
</dbReference>
<dbReference type="PROSITE" id="PS51257">
    <property type="entry name" value="PROKAR_LIPOPROTEIN"/>
    <property type="match status" value="1"/>
</dbReference>
<dbReference type="InterPro" id="IPR050767">
    <property type="entry name" value="Sel1_AlgK"/>
</dbReference>
<name>A0A1Y6L0U2_9GAMM</name>
<dbReference type="AlphaFoldDB" id="A0A1Y6L0U2"/>
<dbReference type="InterPro" id="IPR006597">
    <property type="entry name" value="Sel1-like"/>
</dbReference>
<dbReference type="PANTHER" id="PTHR11102:SF160">
    <property type="entry name" value="ERAD-ASSOCIATED E3 UBIQUITIN-PROTEIN LIGASE COMPONENT HRD3"/>
    <property type="match status" value="1"/>
</dbReference>
<dbReference type="SUPFAM" id="SSF81901">
    <property type="entry name" value="HCP-like"/>
    <property type="match status" value="2"/>
</dbReference>
<dbReference type="Pfam" id="PF08238">
    <property type="entry name" value="Sel1"/>
    <property type="match status" value="5"/>
</dbReference>
<sequence>MKRLILSSLIILTSCSTEDDLEKTITNIDKNKSNLISLQNKDQTIPLLTTAILAIEDKNTSKNQRQLYIDKIKTYAKHDPDAMFYLAALYEEGELVTLSEPKARYFYKQAADKDHLLSRYYYSLMLIDGRGGDVNYTDAELNLLINHKKQHLPSSYSLGYVYFRQQKYINVIETLKDKEKNKYSNHLLAISYLELNRNISLAIELLNQSAEKNHQFSHLLLGDIYHHGLYNIPIDTKKSYMHLKSAADTEIPKALFDLAILSIDNLELINNDINVAIENLKLADKKGYPTASFELAKLYDQGKLIKQDFSKAIYWYEKSASHGNNKAMFNLASMYLNGDGVKTSTEKAEYWLQQSASKGNKRAIDILSQE</sequence>
<organism evidence="1 2">
    <name type="scientific">Photobacterium aquimaris</name>
    <dbReference type="NCBI Taxonomy" id="512643"/>
    <lineage>
        <taxon>Bacteria</taxon>
        <taxon>Pseudomonadati</taxon>
        <taxon>Pseudomonadota</taxon>
        <taxon>Gammaproteobacteria</taxon>
        <taxon>Vibrionales</taxon>
        <taxon>Vibrionaceae</taxon>
        <taxon>Photobacterium</taxon>
    </lineage>
</organism>
<proteinExistence type="predicted"/>
<evidence type="ECO:0000313" key="2">
    <source>
        <dbReference type="Proteomes" id="UP000196485"/>
    </source>
</evidence>
<dbReference type="PANTHER" id="PTHR11102">
    <property type="entry name" value="SEL-1-LIKE PROTEIN"/>
    <property type="match status" value="1"/>
</dbReference>
<reference evidence="2" key="1">
    <citation type="submission" date="2017-06" db="EMBL/GenBank/DDBJ databases">
        <authorList>
            <person name="Rodrigo-Torres L."/>
            <person name="Arahal R. D."/>
            <person name="Lucena T."/>
        </authorList>
    </citation>
    <scope>NUCLEOTIDE SEQUENCE [LARGE SCALE GENOMIC DNA]</scope>
    <source>
        <strain evidence="2">type strain: CECT 9192</strain>
    </source>
</reference>
<keyword evidence="2" id="KW-1185">Reference proteome</keyword>
<dbReference type="Proteomes" id="UP000196485">
    <property type="component" value="Unassembled WGS sequence"/>
</dbReference>
<protein>
    <submittedName>
        <fullName evidence="1">Localization factor PodJL</fullName>
    </submittedName>
</protein>
<dbReference type="SMART" id="SM00671">
    <property type="entry name" value="SEL1"/>
    <property type="match status" value="6"/>
</dbReference>
<accession>A0A1Y6L0U2</accession>